<dbReference type="GO" id="GO:0010181">
    <property type="term" value="F:FMN binding"/>
    <property type="evidence" value="ECO:0007669"/>
    <property type="project" value="InterPro"/>
</dbReference>
<dbReference type="RefSeq" id="WP_306737168.1">
    <property type="nucleotide sequence ID" value="NZ_JANHAX010000006.1"/>
</dbReference>
<sequence length="391" mass="42188">MSHSTDAALRDKFIGGMSHAAATVNVVTTDGRAGRGGVTVSAMSSVSADTPRPTLLVCINYQSPVAQQIIENGVFAVNILKDDQAYISDAFAGRFKDQLDDKFECCDWEAMPSGAPRVRDPLVAFDCHVVSSDKVGTHHVFFGEVDDVFIADGGSPLIYARRGYGAATRIEAPTSVAAGQAAEGRVLNVGCFHTFGPILLPEIIRRMTEKEVGVRVELIEGDQRRVSEAVMAGEADLALMYGAGLPAGLDAEELTRLEPYVLLAQDHPLAERHELTPQDLDGYPMIHLGSTPSSDQFSDILERAGVVPQVAYRSSSFEMVRGLVGQGLGYAILATRPAATVSYDGHLLVTRPLIAEGEASRVMLVTKKGVRSNPQAEKFIWFCREFFDLNG</sequence>
<protein>
    <submittedName>
        <fullName evidence="6">LysR substrate-binding domain-containing protein</fullName>
    </submittedName>
</protein>
<keyword evidence="7" id="KW-1185">Reference proteome</keyword>
<evidence type="ECO:0000256" key="1">
    <source>
        <dbReference type="ARBA" id="ARBA00009437"/>
    </source>
</evidence>
<accession>A0AAE3WG17</accession>
<organism evidence="6 7">
    <name type="scientific">Marimonas arenosa</name>
    <dbReference type="NCBI Taxonomy" id="1795305"/>
    <lineage>
        <taxon>Bacteria</taxon>
        <taxon>Pseudomonadati</taxon>
        <taxon>Pseudomonadota</taxon>
        <taxon>Alphaproteobacteria</taxon>
        <taxon>Rhodobacterales</taxon>
        <taxon>Paracoccaceae</taxon>
        <taxon>Marimonas</taxon>
    </lineage>
</organism>
<dbReference type="Pfam" id="PF03466">
    <property type="entry name" value="LysR_substrate"/>
    <property type="match status" value="1"/>
</dbReference>
<dbReference type="SUPFAM" id="SSF50475">
    <property type="entry name" value="FMN-binding split barrel"/>
    <property type="match status" value="1"/>
</dbReference>
<dbReference type="Pfam" id="PF01613">
    <property type="entry name" value="Flavin_Reduct"/>
    <property type="match status" value="1"/>
</dbReference>
<keyword evidence="4" id="KW-0804">Transcription</keyword>
<dbReference type="PANTHER" id="PTHR30346:SF0">
    <property type="entry name" value="HCA OPERON TRANSCRIPTIONAL ACTIVATOR HCAR"/>
    <property type="match status" value="1"/>
</dbReference>
<dbReference type="AlphaFoldDB" id="A0AAE3WG17"/>
<evidence type="ECO:0000259" key="5">
    <source>
        <dbReference type="SMART" id="SM00903"/>
    </source>
</evidence>
<gene>
    <name evidence="6" type="ORF">NO357_18350</name>
</gene>
<evidence type="ECO:0000256" key="3">
    <source>
        <dbReference type="ARBA" id="ARBA00023125"/>
    </source>
</evidence>
<dbReference type="SUPFAM" id="SSF53850">
    <property type="entry name" value="Periplasmic binding protein-like II"/>
    <property type="match status" value="1"/>
</dbReference>
<comment type="caution">
    <text evidence="6">The sequence shown here is derived from an EMBL/GenBank/DDBJ whole genome shotgun (WGS) entry which is preliminary data.</text>
</comment>
<evidence type="ECO:0000256" key="2">
    <source>
        <dbReference type="ARBA" id="ARBA00023015"/>
    </source>
</evidence>
<comment type="similarity">
    <text evidence="1">Belongs to the LysR transcriptional regulatory family.</text>
</comment>
<dbReference type="Proteomes" id="UP001226762">
    <property type="component" value="Unassembled WGS sequence"/>
</dbReference>
<evidence type="ECO:0000313" key="6">
    <source>
        <dbReference type="EMBL" id="MDQ2091868.1"/>
    </source>
</evidence>
<feature type="domain" description="Flavin reductase like" evidence="5">
    <location>
        <begin position="17"/>
        <end position="166"/>
    </location>
</feature>
<reference evidence="6" key="2">
    <citation type="submission" date="2023-02" db="EMBL/GenBank/DDBJ databases">
        <title>'Rhodoalgimonas zhirmunskyi' gen. nov., isolated from a red alga.</title>
        <authorList>
            <person name="Nedashkovskaya O.I."/>
            <person name="Otstavnykh N.Y."/>
            <person name="Bystritskaya E.P."/>
            <person name="Balabanova L.A."/>
            <person name="Isaeva M.P."/>
        </authorList>
    </citation>
    <scope>NUCLEOTIDE SEQUENCE</scope>
    <source>
        <strain evidence="6">KCTC 52189</strain>
    </source>
</reference>
<reference evidence="6" key="1">
    <citation type="submission" date="2022-07" db="EMBL/GenBank/DDBJ databases">
        <authorList>
            <person name="Otstavnykh N."/>
            <person name="Isaeva M."/>
            <person name="Bystritskaya E."/>
        </authorList>
    </citation>
    <scope>NUCLEOTIDE SEQUENCE</scope>
    <source>
        <strain evidence="6">KCTC 52189</strain>
    </source>
</reference>
<dbReference type="InterPro" id="IPR002563">
    <property type="entry name" value="Flavin_Rdtase-like_dom"/>
</dbReference>
<keyword evidence="3" id="KW-0238">DNA-binding</keyword>
<dbReference type="InterPro" id="IPR005119">
    <property type="entry name" value="LysR_subst-bd"/>
</dbReference>
<dbReference type="InterPro" id="IPR012349">
    <property type="entry name" value="Split_barrel_FMN-bd"/>
</dbReference>
<evidence type="ECO:0000313" key="7">
    <source>
        <dbReference type="Proteomes" id="UP001226762"/>
    </source>
</evidence>
<name>A0AAE3WG17_9RHOB</name>
<dbReference type="SMART" id="SM00903">
    <property type="entry name" value="Flavin_Reduct"/>
    <property type="match status" value="1"/>
</dbReference>
<proteinExistence type="inferred from homology"/>
<dbReference type="GO" id="GO:0032993">
    <property type="term" value="C:protein-DNA complex"/>
    <property type="evidence" value="ECO:0007669"/>
    <property type="project" value="TreeGrafter"/>
</dbReference>
<dbReference type="GO" id="GO:0003700">
    <property type="term" value="F:DNA-binding transcription factor activity"/>
    <property type="evidence" value="ECO:0007669"/>
    <property type="project" value="TreeGrafter"/>
</dbReference>
<dbReference type="GO" id="GO:0003677">
    <property type="term" value="F:DNA binding"/>
    <property type="evidence" value="ECO:0007669"/>
    <property type="project" value="UniProtKB-KW"/>
</dbReference>
<dbReference type="Gene3D" id="3.40.190.10">
    <property type="entry name" value="Periplasmic binding protein-like II"/>
    <property type="match status" value="2"/>
</dbReference>
<keyword evidence="2" id="KW-0805">Transcription regulation</keyword>
<dbReference type="Gene3D" id="2.30.110.10">
    <property type="entry name" value="Electron Transport, Fmn-binding Protein, Chain A"/>
    <property type="match status" value="1"/>
</dbReference>
<evidence type="ECO:0000256" key="4">
    <source>
        <dbReference type="ARBA" id="ARBA00023163"/>
    </source>
</evidence>
<dbReference type="GO" id="GO:0016646">
    <property type="term" value="F:oxidoreductase activity, acting on the CH-NH group of donors, NAD or NADP as acceptor"/>
    <property type="evidence" value="ECO:0007669"/>
    <property type="project" value="UniProtKB-ARBA"/>
</dbReference>
<dbReference type="PANTHER" id="PTHR30346">
    <property type="entry name" value="TRANSCRIPTIONAL DUAL REGULATOR HCAR-RELATED"/>
    <property type="match status" value="1"/>
</dbReference>
<dbReference type="EMBL" id="JANHAX010000006">
    <property type="protein sequence ID" value="MDQ2091868.1"/>
    <property type="molecule type" value="Genomic_DNA"/>
</dbReference>